<evidence type="ECO:0008006" key="2">
    <source>
        <dbReference type="Google" id="ProtNLM"/>
    </source>
</evidence>
<organism evidence="1">
    <name type="scientific">marine sediment metagenome</name>
    <dbReference type="NCBI Taxonomy" id="412755"/>
    <lineage>
        <taxon>unclassified sequences</taxon>
        <taxon>metagenomes</taxon>
        <taxon>ecological metagenomes</taxon>
    </lineage>
</organism>
<proteinExistence type="predicted"/>
<dbReference type="PANTHER" id="PTHR42696:SF2">
    <property type="entry name" value="ASPARTATE AMMONIA-LYASE"/>
    <property type="match status" value="1"/>
</dbReference>
<name>A0A0F9I209_9ZZZZ</name>
<dbReference type="GO" id="GO:0005829">
    <property type="term" value="C:cytosol"/>
    <property type="evidence" value="ECO:0007669"/>
    <property type="project" value="TreeGrafter"/>
</dbReference>
<dbReference type="InterPro" id="IPR051546">
    <property type="entry name" value="Aspartate_Ammonia-Lyase"/>
</dbReference>
<dbReference type="PANTHER" id="PTHR42696">
    <property type="entry name" value="ASPARTATE AMMONIA-LYASE"/>
    <property type="match status" value="1"/>
</dbReference>
<dbReference type="EMBL" id="LAZR01013527">
    <property type="protein sequence ID" value="KKM21542.1"/>
    <property type="molecule type" value="Genomic_DNA"/>
</dbReference>
<gene>
    <name evidence="1" type="ORF">LCGC14_1634410</name>
</gene>
<dbReference type="AlphaFoldDB" id="A0A0F9I209"/>
<comment type="caution">
    <text evidence="1">The sequence shown here is derived from an EMBL/GenBank/DDBJ whole genome shotgun (WGS) entry which is preliminary data.</text>
</comment>
<feature type="non-terminal residue" evidence="1">
    <location>
        <position position="48"/>
    </location>
</feature>
<dbReference type="GO" id="GO:0006531">
    <property type="term" value="P:aspartate metabolic process"/>
    <property type="evidence" value="ECO:0007669"/>
    <property type="project" value="TreeGrafter"/>
</dbReference>
<reference evidence="1" key="1">
    <citation type="journal article" date="2015" name="Nature">
        <title>Complex archaea that bridge the gap between prokaryotes and eukaryotes.</title>
        <authorList>
            <person name="Spang A."/>
            <person name="Saw J.H."/>
            <person name="Jorgensen S.L."/>
            <person name="Zaremba-Niedzwiedzka K."/>
            <person name="Martijn J."/>
            <person name="Lind A.E."/>
            <person name="van Eijk R."/>
            <person name="Schleper C."/>
            <person name="Guy L."/>
            <person name="Ettema T.J."/>
        </authorList>
    </citation>
    <scope>NUCLEOTIDE SEQUENCE</scope>
</reference>
<dbReference type="SUPFAM" id="SSF48557">
    <property type="entry name" value="L-aspartase-like"/>
    <property type="match status" value="1"/>
</dbReference>
<dbReference type="Gene3D" id="1.10.275.10">
    <property type="entry name" value="Fumarase/aspartase (N-terminal domain)"/>
    <property type="match status" value="1"/>
</dbReference>
<dbReference type="InterPro" id="IPR024083">
    <property type="entry name" value="Fumarase/histidase_N"/>
</dbReference>
<sequence length="48" mass="5372">MKFRTEKDTMGTIDVPENAYYGPQTQRAIKNFPVSGLTLPSPFIRALA</sequence>
<accession>A0A0F9I209</accession>
<dbReference type="InterPro" id="IPR008948">
    <property type="entry name" value="L-Aspartase-like"/>
</dbReference>
<protein>
    <recommendedName>
        <fullName evidence="2">Fumarate lyase N-terminal domain-containing protein</fullName>
    </recommendedName>
</protein>
<evidence type="ECO:0000313" key="1">
    <source>
        <dbReference type="EMBL" id="KKM21542.1"/>
    </source>
</evidence>
<dbReference type="GO" id="GO:0008797">
    <property type="term" value="F:aspartate ammonia-lyase activity"/>
    <property type="evidence" value="ECO:0007669"/>
    <property type="project" value="TreeGrafter"/>
</dbReference>